<evidence type="ECO:0000256" key="7">
    <source>
        <dbReference type="ARBA" id="ARBA00022645"/>
    </source>
</evidence>
<dbReference type="GO" id="GO:0006508">
    <property type="term" value="P:proteolysis"/>
    <property type="evidence" value="ECO:0007669"/>
    <property type="project" value="UniProtKB-KW"/>
</dbReference>
<keyword evidence="15" id="KW-0482">Metalloprotease</keyword>
<dbReference type="InterPro" id="IPR007484">
    <property type="entry name" value="Peptidase_M28"/>
</dbReference>
<dbReference type="SUPFAM" id="SSF53187">
    <property type="entry name" value="Zn-dependent exopeptidases"/>
    <property type="match status" value="1"/>
</dbReference>
<keyword evidence="16" id="KW-0865">Zymogen</keyword>
<evidence type="ECO:0000256" key="21">
    <source>
        <dbReference type="SAM" id="SignalP"/>
    </source>
</evidence>
<dbReference type="Proteomes" id="UP000092634">
    <property type="component" value="Unassembled WGS sequence"/>
</dbReference>
<protein>
    <recommendedName>
        <fullName evidence="5">Carboxypeptidase Q</fullName>
    </recommendedName>
    <alternativeName>
        <fullName evidence="20">Plasma glutamate carboxypeptidase</fullName>
    </alternativeName>
</protein>
<dbReference type="GO" id="GO:0005764">
    <property type="term" value="C:lysosome"/>
    <property type="evidence" value="ECO:0007669"/>
    <property type="project" value="UniProtKB-SubCell"/>
</dbReference>
<evidence type="ECO:0000256" key="6">
    <source>
        <dbReference type="ARBA" id="ARBA00022525"/>
    </source>
</evidence>
<dbReference type="PANTHER" id="PTHR12053:SF3">
    <property type="entry name" value="CARBOXYPEPTIDASE Q"/>
    <property type="match status" value="1"/>
</dbReference>
<dbReference type="InterPro" id="IPR039866">
    <property type="entry name" value="CPQ"/>
</dbReference>
<dbReference type="GO" id="GO:0004180">
    <property type="term" value="F:carboxypeptidase activity"/>
    <property type="evidence" value="ECO:0007669"/>
    <property type="project" value="UniProtKB-KW"/>
</dbReference>
<proteinExistence type="predicted"/>
<evidence type="ECO:0000256" key="10">
    <source>
        <dbReference type="ARBA" id="ARBA00022729"/>
    </source>
</evidence>
<evidence type="ECO:0000256" key="15">
    <source>
        <dbReference type="ARBA" id="ARBA00023049"/>
    </source>
</evidence>
<evidence type="ECO:0000256" key="16">
    <source>
        <dbReference type="ARBA" id="ARBA00023145"/>
    </source>
</evidence>
<organism evidence="23 24">
    <name type="scientific">Janthinobacterium lividum</name>
    <dbReference type="NCBI Taxonomy" id="29581"/>
    <lineage>
        <taxon>Bacteria</taxon>
        <taxon>Pseudomonadati</taxon>
        <taxon>Pseudomonadota</taxon>
        <taxon>Betaproteobacteria</taxon>
        <taxon>Burkholderiales</taxon>
        <taxon>Oxalobacteraceae</taxon>
        <taxon>Janthinobacterium</taxon>
    </lineage>
</organism>
<evidence type="ECO:0000256" key="18">
    <source>
        <dbReference type="ARBA" id="ARBA00023228"/>
    </source>
</evidence>
<keyword evidence="9" id="KW-0479">Metal-binding</keyword>
<dbReference type="GO" id="GO:0005576">
    <property type="term" value="C:extracellular region"/>
    <property type="evidence" value="ECO:0007669"/>
    <property type="project" value="UniProtKB-SubCell"/>
</dbReference>
<comment type="subcellular location">
    <subcellularLocation>
        <location evidence="1">Endoplasmic reticulum</location>
    </subcellularLocation>
    <subcellularLocation>
        <location evidence="3">Golgi apparatus</location>
    </subcellularLocation>
    <subcellularLocation>
        <location evidence="2">Lysosome</location>
    </subcellularLocation>
    <subcellularLocation>
        <location evidence="4">Secreted</location>
    </subcellularLocation>
</comment>
<dbReference type="AlphaFoldDB" id="A0A1E8PLS1"/>
<feature type="domain" description="Peptidase M28" evidence="22">
    <location>
        <begin position="277"/>
        <end position="466"/>
    </location>
</feature>
<keyword evidence="18" id="KW-0458">Lysosome</keyword>
<evidence type="ECO:0000313" key="23">
    <source>
        <dbReference type="EMBL" id="OFJ47238.1"/>
    </source>
</evidence>
<evidence type="ECO:0000256" key="2">
    <source>
        <dbReference type="ARBA" id="ARBA00004371"/>
    </source>
</evidence>
<keyword evidence="12" id="KW-0256">Endoplasmic reticulum</keyword>
<reference evidence="23 24" key="1">
    <citation type="submission" date="2016-10" db="EMBL/GenBank/DDBJ databases">
        <title>Updated version of Genome Assembly of Janthinobacterium lividum ERGS5:01.</title>
        <authorList>
            <person name="Kumar R."/>
            <person name="Acharya V."/>
            <person name="Singh D."/>
        </authorList>
    </citation>
    <scope>NUCLEOTIDE SEQUENCE [LARGE SCALE GENOMIC DNA]</scope>
    <source>
        <strain evidence="23 24">ERGS5:01</strain>
    </source>
</reference>
<evidence type="ECO:0000256" key="17">
    <source>
        <dbReference type="ARBA" id="ARBA00023180"/>
    </source>
</evidence>
<evidence type="ECO:0000256" key="13">
    <source>
        <dbReference type="ARBA" id="ARBA00022833"/>
    </source>
</evidence>
<dbReference type="EMBL" id="MAQB02000006">
    <property type="protein sequence ID" value="OFJ47238.1"/>
    <property type="molecule type" value="Genomic_DNA"/>
</dbReference>
<dbReference type="GO" id="GO:0070573">
    <property type="term" value="F:metallodipeptidase activity"/>
    <property type="evidence" value="ECO:0007669"/>
    <property type="project" value="InterPro"/>
</dbReference>
<name>A0A1E8PLS1_9BURK</name>
<evidence type="ECO:0000256" key="19">
    <source>
        <dbReference type="ARBA" id="ARBA00025833"/>
    </source>
</evidence>
<evidence type="ECO:0000259" key="22">
    <source>
        <dbReference type="Pfam" id="PF04389"/>
    </source>
</evidence>
<feature type="chain" id="PRO_5009214495" description="Carboxypeptidase Q" evidence="21">
    <location>
        <begin position="34"/>
        <end position="485"/>
    </location>
</feature>
<accession>A0A1E8PLS1</accession>
<comment type="caution">
    <text evidence="23">The sequence shown here is derived from an EMBL/GenBank/DDBJ whole genome shotgun (WGS) entry which is preliminary data.</text>
</comment>
<feature type="signal peptide" evidence="21">
    <location>
        <begin position="1"/>
        <end position="33"/>
    </location>
</feature>
<keyword evidence="13" id="KW-0862">Zinc</keyword>
<keyword evidence="7" id="KW-0121">Carboxypeptidase</keyword>
<evidence type="ECO:0000256" key="20">
    <source>
        <dbReference type="ARBA" id="ARBA00033328"/>
    </source>
</evidence>
<evidence type="ECO:0000313" key="24">
    <source>
        <dbReference type="Proteomes" id="UP000092634"/>
    </source>
</evidence>
<keyword evidence="8" id="KW-0645">Protease</keyword>
<dbReference type="Gene3D" id="3.40.630.10">
    <property type="entry name" value="Zn peptidases"/>
    <property type="match status" value="1"/>
</dbReference>
<keyword evidence="10 21" id="KW-0732">Signal</keyword>
<evidence type="ECO:0000256" key="11">
    <source>
        <dbReference type="ARBA" id="ARBA00022801"/>
    </source>
</evidence>
<dbReference type="GO" id="GO:0046872">
    <property type="term" value="F:metal ion binding"/>
    <property type="evidence" value="ECO:0007669"/>
    <property type="project" value="UniProtKB-KW"/>
</dbReference>
<evidence type="ECO:0000256" key="8">
    <source>
        <dbReference type="ARBA" id="ARBA00022670"/>
    </source>
</evidence>
<evidence type="ECO:0000256" key="3">
    <source>
        <dbReference type="ARBA" id="ARBA00004555"/>
    </source>
</evidence>
<keyword evidence="11" id="KW-0378">Hydrolase</keyword>
<sequence>MHTNPTGAPLRRPSLCFAITLALGCIASAGALAGAPGNAPQALAQVRDTALQSDWAYARLADMTDLIGPRLSGSAGAAAAVQQVAEAMRQLGASVTLQPVKVPHWVRGVETAEIVDYAGRPQGVSQRVVLTALGGSGATPAAGLTAPLIIVKSFEELKARAAQVKGAIVLIDTPFDQEMAERGLAGVTYGQGSRFRFNGPKAAAELGAAAALVRSIGGANFRIPHAGATGLDDNKRIPAAAVTVEDALLIARLAARGPLKMHLTLTPQNLPDADSYNVIADWPGTDKADEVVVVSGHLDSWDLATGAHDDGAGVVAAMGVVETLKKLDYRPRRTIRVIAWMNEENGGRGGQAYFEAHKQALGKQYAAIEMDSGAGRPFGILASVEAKSEKLFAPLRAALQAMGAHAFTRRDALGTGDLHRLETGGVPSFEPLVDTHSYFHYHHTPADTLDKVDPENLKRNVALMSSLAWFLANIDGEIGRAPQQD</sequence>
<dbReference type="Gene3D" id="3.50.30.30">
    <property type="match status" value="1"/>
</dbReference>
<keyword evidence="6" id="KW-0964">Secreted</keyword>
<evidence type="ECO:0000256" key="5">
    <source>
        <dbReference type="ARBA" id="ARBA00014116"/>
    </source>
</evidence>
<keyword evidence="17" id="KW-0325">Glycoprotein</keyword>
<keyword evidence="14" id="KW-0333">Golgi apparatus</keyword>
<evidence type="ECO:0000256" key="9">
    <source>
        <dbReference type="ARBA" id="ARBA00022723"/>
    </source>
</evidence>
<evidence type="ECO:0000256" key="14">
    <source>
        <dbReference type="ARBA" id="ARBA00023034"/>
    </source>
</evidence>
<dbReference type="Pfam" id="PF04389">
    <property type="entry name" value="Peptidase_M28"/>
    <property type="match status" value="1"/>
</dbReference>
<evidence type="ECO:0000256" key="12">
    <source>
        <dbReference type="ARBA" id="ARBA00022824"/>
    </source>
</evidence>
<gene>
    <name evidence="23" type="ORF">BA896_015525</name>
</gene>
<evidence type="ECO:0000256" key="1">
    <source>
        <dbReference type="ARBA" id="ARBA00004240"/>
    </source>
</evidence>
<dbReference type="PANTHER" id="PTHR12053">
    <property type="entry name" value="PROTEASE FAMILY M28 PLASMA GLUTAMATE CARBOXYPEPTIDASE-RELATED"/>
    <property type="match status" value="1"/>
</dbReference>
<comment type="subunit">
    <text evidence="19">Homodimer. The monomeric form is inactive while the homodimer is active.</text>
</comment>
<evidence type="ECO:0000256" key="4">
    <source>
        <dbReference type="ARBA" id="ARBA00004613"/>
    </source>
</evidence>